<dbReference type="PANTHER" id="PTHR48462">
    <property type="entry name" value="PROTEIN, PUTATIVE-RELATED"/>
    <property type="match status" value="1"/>
</dbReference>
<dbReference type="EMBL" id="BKCJ011462713">
    <property type="protein sequence ID" value="GFD35748.1"/>
    <property type="molecule type" value="Genomic_DNA"/>
</dbReference>
<organism evidence="1">
    <name type="scientific">Tanacetum cinerariifolium</name>
    <name type="common">Dalmatian daisy</name>
    <name type="synonym">Chrysanthemum cinerariifolium</name>
    <dbReference type="NCBI Taxonomy" id="118510"/>
    <lineage>
        <taxon>Eukaryota</taxon>
        <taxon>Viridiplantae</taxon>
        <taxon>Streptophyta</taxon>
        <taxon>Embryophyta</taxon>
        <taxon>Tracheophyta</taxon>
        <taxon>Spermatophyta</taxon>
        <taxon>Magnoliopsida</taxon>
        <taxon>eudicotyledons</taxon>
        <taxon>Gunneridae</taxon>
        <taxon>Pentapetalae</taxon>
        <taxon>asterids</taxon>
        <taxon>campanulids</taxon>
        <taxon>Asterales</taxon>
        <taxon>Asteraceae</taxon>
        <taxon>Asteroideae</taxon>
        <taxon>Anthemideae</taxon>
        <taxon>Anthemidinae</taxon>
        <taxon>Tanacetum</taxon>
    </lineage>
</organism>
<sequence>VSRDARFISSLVVKRASRAVELMSLLPILRDPQSELLLLHSCMGVAKLLFGHKTCQPMYIGEAVSIFDNGLRRAIEDIVVYGGPFWGFPMEDHILQGCGNDGADSDYGYALDRVRVSLPEFDLSGFSNKD</sequence>
<protein>
    <submittedName>
        <fullName evidence="1">Uncharacterized protein</fullName>
    </submittedName>
</protein>
<feature type="non-terminal residue" evidence="1">
    <location>
        <position position="130"/>
    </location>
</feature>
<comment type="caution">
    <text evidence="1">The sequence shown here is derived from an EMBL/GenBank/DDBJ whole genome shotgun (WGS) entry which is preliminary data.</text>
</comment>
<accession>A0A699VQP6</accession>
<dbReference type="PANTHER" id="PTHR48462:SF1">
    <property type="entry name" value="PROTEIN, PUTATIVE-RELATED"/>
    <property type="match status" value="1"/>
</dbReference>
<dbReference type="AlphaFoldDB" id="A0A699VQP6"/>
<name>A0A699VQP6_TANCI</name>
<proteinExistence type="predicted"/>
<reference evidence="1" key="1">
    <citation type="journal article" date="2019" name="Sci. Rep.">
        <title>Draft genome of Tanacetum cinerariifolium, the natural source of mosquito coil.</title>
        <authorList>
            <person name="Yamashiro T."/>
            <person name="Shiraishi A."/>
            <person name="Satake H."/>
            <person name="Nakayama K."/>
        </authorList>
    </citation>
    <scope>NUCLEOTIDE SEQUENCE</scope>
</reference>
<gene>
    <name evidence="1" type="ORF">Tci_907717</name>
</gene>
<evidence type="ECO:0000313" key="1">
    <source>
        <dbReference type="EMBL" id="GFD35748.1"/>
    </source>
</evidence>
<feature type="non-terminal residue" evidence="1">
    <location>
        <position position="1"/>
    </location>
</feature>